<evidence type="ECO:0000313" key="9">
    <source>
        <dbReference type="Proteomes" id="UP001623349"/>
    </source>
</evidence>
<feature type="transmembrane region" description="Helical" evidence="5">
    <location>
        <begin position="54"/>
        <end position="77"/>
    </location>
</feature>
<sequence>MDINKLNITLLRIFRQGVATALGLLPQQVHINRLIKNVLQGQHEADKIWSKEGFYAVVIFLSIFIIIVTCLMIIYRLKERLQLSLRQDKEKNQEIHLSPIALQQAQSEAKTTHSMVQPDQAPKVLNVVVDPQGQCTPEIRNATSTSVCPSPFRMKPIGLQERRGSNVSLTLDMSSLGNVEPFVAVSTPREKVAMEYLQSASRVLTRPQLREAVASSHLLQSEFMEIPMNFVDPKEIDIPRHGTKNRYKTILPTGYSGKEKAFIATQGPMINTVNDFWQMVWQEDSPVIVMITKLKEKNEKCVLYWPEKRGIYGKVEVLVIGVNECDNYTIRNLVLKQGSHTQHVKHYWYTSWPDHKTPDSAQPLLQLMLDVEEDRLASEGRGPVVVHCSAGIGRTGCFIATSIGCQQLKEEGVVDALSIVCQLRIDRGVVWSKPASSMNLCTMLSACSRADLRQKLSSDSEDLPERQSLTGEFIKVPQKILDGASRRGQGGSQASLRHRLWKIRQHERLPAFVYRTAFVGIPPSYPEGPALMEE</sequence>
<dbReference type="InterPro" id="IPR008356">
    <property type="entry name" value="Tyr_Pase_KIM-con"/>
</dbReference>
<feature type="domain" description="Tyrosine-protein phosphatase" evidence="6">
    <location>
        <begin position="219"/>
        <end position="427"/>
    </location>
</feature>
<dbReference type="PROSITE" id="PS00383">
    <property type="entry name" value="TYR_PHOSPHATASE_1"/>
    <property type="match status" value="1"/>
</dbReference>
<dbReference type="EMBL" id="BAAFST010000010">
    <property type="protein sequence ID" value="GAB1295579.1"/>
    <property type="molecule type" value="Genomic_DNA"/>
</dbReference>
<keyword evidence="3" id="KW-0378">Hydrolase</keyword>
<dbReference type="SUPFAM" id="SSF52799">
    <property type="entry name" value="(Phosphotyrosine protein) phosphatases II"/>
    <property type="match status" value="1"/>
</dbReference>
<comment type="caution">
    <text evidence="8">The sequence shown here is derived from an EMBL/GenBank/DDBJ whole genome shotgun (WGS) entry which is preliminary data.</text>
</comment>
<dbReference type="InterPro" id="IPR029021">
    <property type="entry name" value="Prot-tyrosine_phosphatase-like"/>
</dbReference>
<dbReference type="PANTHER" id="PTHR46198">
    <property type="entry name" value="PROTEIN-TYROSINE-PHOSPHATASE"/>
    <property type="match status" value="1"/>
</dbReference>
<dbReference type="Pfam" id="PF26155">
    <property type="entry name" value="PTPRR_N"/>
    <property type="match status" value="1"/>
</dbReference>
<gene>
    <name evidence="8" type="ORF">APTSU1_001081300</name>
</gene>
<dbReference type="InterPro" id="IPR000387">
    <property type="entry name" value="Tyr_Pase_dom"/>
</dbReference>
<dbReference type="Proteomes" id="UP001623349">
    <property type="component" value="Unassembled WGS sequence"/>
</dbReference>
<keyword evidence="5" id="KW-0812">Transmembrane</keyword>
<protein>
    <recommendedName>
        <fullName evidence="1">protein-tyrosine-phosphatase</fullName>
        <ecNumber evidence="1">3.1.3.48</ecNumber>
    </recommendedName>
</protein>
<evidence type="ECO:0000259" key="6">
    <source>
        <dbReference type="PROSITE" id="PS50055"/>
    </source>
</evidence>
<dbReference type="PRINTS" id="PR01778">
    <property type="entry name" value="KIMPTPASE"/>
</dbReference>
<evidence type="ECO:0000256" key="1">
    <source>
        <dbReference type="ARBA" id="ARBA00013064"/>
    </source>
</evidence>
<evidence type="ECO:0000259" key="7">
    <source>
        <dbReference type="PROSITE" id="PS50056"/>
    </source>
</evidence>
<evidence type="ECO:0000256" key="4">
    <source>
        <dbReference type="ARBA" id="ARBA00022912"/>
    </source>
</evidence>
<dbReference type="PANTHER" id="PTHR46198:SF2">
    <property type="entry name" value="RECEPTOR-TYPE TYROSINE-PROTEIN PHOSPHATASE R"/>
    <property type="match status" value="1"/>
</dbReference>
<proteinExistence type="predicted"/>
<evidence type="ECO:0000256" key="3">
    <source>
        <dbReference type="ARBA" id="ARBA00022801"/>
    </source>
</evidence>
<keyword evidence="9" id="KW-1185">Reference proteome</keyword>
<name>A0ABQ0F8J8_APOSI</name>
<evidence type="ECO:0000313" key="8">
    <source>
        <dbReference type="EMBL" id="GAB1295579.1"/>
    </source>
</evidence>
<dbReference type="InterPro" id="IPR059011">
    <property type="entry name" value="PTPRR_N"/>
</dbReference>
<dbReference type="InterPro" id="IPR000242">
    <property type="entry name" value="PTP_cat"/>
</dbReference>
<feature type="domain" description="Tyrosine specific protein phosphatases" evidence="7">
    <location>
        <begin position="362"/>
        <end position="427"/>
    </location>
</feature>
<keyword evidence="5" id="KW-1133">Transmembrane helix</keyword>
<dbReference type="PRINTS" id="PR00700">
    <property type="entry name" value="PRTYPHPHTASE"/>
</dbReference>
<dbReference type="SMART" id="SM00194">
    <property type="entry name" value="PTPc"/>
    <property type="match status" value="1"/>
</dbReference>
<reference evidence="8 9" key="1">
    <citation type="submission" date="2024-08" db="EMBL/GenBank/DDBJ databases">
        <title>The draft genome of Apodemus speciosus.</title>
        <authorList>
            <person name="Nabeshima K."/>
            <person name="Suzuki S."/>
            <person name="Onuma M."/>
        </authorList>
    </citation>
    <scope>NUCLEOTIDE SEQUENCE [LARGE SCALE GENOMIC DNA]</scope>
    <source>
        <strain evidence="8">IB14-021</strain>
    </source>
</reference>
<keyword evidence="5" id="KW-0472">Membrane</keyword>
<dbReference type="InterPro" id="IPR003595">
    <property type="entry name" value="Tyr_Pase_cat"/>
</dbReference>
<dbReference type="EC" id="3.1.3.48" evidence="1"/>
<dbReference type="InterPro" id="IPR016130">
    <property type="entry name" value="Tyr_Pase_AS"/>
</dbReference>
<keyword evidence="8" id="KW-0675">Receptor</keyword>
<keyword evidence="4" id="KW-0904">Protein phosphatase</keyword>
<evidence type="ECO:0000256" key="5">
    <source>
        <dbReference type="SAM" id="Phobius"/>
    </source>
</evidence>
<dbReference type="Gene3D" id="3.90.190.10">
    <property type="entry name" value="Protein tyrosine phosphatase superfamily"/>
    <property type="match status" value="1"/>
</dbReference>
<organism evidence="8 9">
    <name type="scientific">Apodemus speciosus</name>
    <name type="common">Large Japanese field mouse</name>
    <dbReference type="NCBI Taxonomy" id="105296"/>
    <lineage>
        <taxon>Eukaryota</taxon>
        <taxon>Metazoa</taxon>
        <taxon>Chordata</taxon>
        <taxon>Craniata</taxon>
        <taxon>Vertebrata</taxon>
        <taxon>Euteleostomi</taxon>
        <taxon>Mammalia</taxon>
        <taxon>Eutheria</taxon>
        <taxon>Euarchontoglires</taxon>
        <taxon>Glires</taxon>
        <taxon>Rodentia</taxon>
        <taxon>Myomorpha</taxon>
        <taxon>Muroidea</taxon>
        <taxon>Muridae</taxon>
        <taxon>Murinae</taxon>
        <taxon>Apodemus</taxon>
    </lineage>
</organism>
<dbReference type="Pfam" id="PF00102">
    <property type="entry name" value="Y_phosphatase"/>
    <property type="match status" value="1"/>
</dbReference>
<dbReference type="PROSITE" id="PS50056">
    <property type="entry name" value="TYR_PHOSPHATASE_2"/>
    <property type="match status" value="1"/>
</dbReference>
<accession>A0ABQ0F8J8</accession>
<dbReference type="PROSITE" id="PS50055">
    <property type="entry name" value="TYR_PHOSPHATASE_PTP"/>
    <property type="match status" value="1"/>
</dbReference>
<evidence type="ECO:0000256" key="2">
    <source>
        <dbReference type="ARBA" id="ARBA00022553"/>
    </source>
</evidence>
<keyword evidence="2" id="KW-0597">Phosphoprotein</keyword>
<dbReference type="SMART" id="SM00404">
    <property type="entry name" value="PTPc_motif"/>
    <property type="match status" value="1"/>
</dbReference>